<feature type="compositionally biased region" description="Basic and acidic residues" evidence="2">
    <location>
        <begin position="42"/>
        <end position="51"/>
    </location>
</feature>
<reference evidence="4" key="2">
    <citation type="submission" date="2021-09" db="EMBL/GenBank/DDBJ databases">
        <authorList>
            <person name="Jia N."/>
            <person name="Wang J."/>
            <person name="Shi W."/>
            <person name="Du L."/>
            <person name="Sun Y."/>
            <person name="Zhan W."/>
            <person name="Jiang J."/>
            <person name="Wang Q."/>
            <person name="Zhang B."/>
            <person name="Ji P."/>
            <person name="Sakyi L.B."/>
            <person name="Cui X."/>
            <person name="Yuan T."/>
            <person name="Jiang B."/>
            <person name="Yang W."/>
            <person name="Lam T.T.-Y."/>
            <person name="Chang Q."/>
            <person name="Ding S."/>
            <person name="Wang X."/>
            <person name="Zhu J."/>
            <person name="Ruan X."/>
            <person name="Zhao L."/>
            <person name="Wei J."/>
            <person name="Que T."/>
            <person name="Du C."/>
            <person name="Cheng J."/>
            <person name="Dai P."/>
            <person name="Han X."/>
            <person name="Huang E."/>
            <person name="Gao Y."/>
            <person name="Liu J."/>
            <person name="Shao H."/>
            <person name="Ye R."/>
            <person name="Li L."/>
            <person name="Wei W."/>
            <person name="Wang X."/>
            <person name="Wang C."/>
            <person name="Huo Q."/>
            <person name="Li W."/>
            <person name="Guo W."/>
            <person name="Chen H."/>
            <person name="Chen S."/>
            <person name="Zhou L."/>
            <person name="Zhou L."/>
            <person name="Ni X."/>
            <person name="Tian J."/>
            <person name="Zhou Y."/>
            <person name="Sheng Y."/>
            <person name="Liu T."/>
            <person name="Pan Y."/>
            <person name="Xia L."/>
            <person name="Li J."/>
            <person name="Zhao F."/>
            <person name="Cao W."/>
        </authorList>
    </citation>
    <scope>NUCLEOTIDE SEQUENCE</scope>
    <source>
        <strain evidence="4">Rmic-2018</strain>
        <tissue evidence="4">Larvae</tissue>
    </source>
</reference>
<feature type="transmembrane region" description="Helical" evidence="3">
    <location>
        <begin position="115"/>
        <end position="137"/>
    </location>
</feature>
<dbReference type="SUPFAM" id="SSF103473">
    <property type="entry name" value="MFS general substrate transporter"/>
    <property type="match status" value="1"/>
</dbReference>
<comment type="caution">
    <text evidence="4">The sequence shown here is derived from an EMBL/GenBank/DDBJ whole genome shotgun (WGS) entry which is preliminary data.</text>
</comment>
<evidence type="ECO:0000256" key="3">
    <source>
        <dbReference type="SAM" id="Phobius"/>
    </source>
</evidence>
<evidence type="ECO:0000313" key="5">
    <source>
        <dbReference type="Proteomes" id="UP000821866"/>
    </source>
</evidence>
<name>A0A9J6DJ80_RHIMP</name>
<dbReference type="InterPro" id="IPR004156">
    <property type="entry name" value="OATP"/>
</dbReference>
<dbReference type="PANTHER" id="PTHR11388">
    <property type="entry name" value="ORGANIC ANION TRANSPORTER"/>
    <property type="match status" value="1"/>
</dbReference>
<dbReference type="VEuPathDB" id="VectorBase:LOC119173920"/>
<evidence type="ECO:0000256" key="1">
    <source>
        <dbReference type="ARBA" id="ARBA00023157"/>
    </source>
</evidence>
<protein>
    <submittedName>
        <fullName evidence="4">Uncharacterized protein</fullName>
    </submittedName>
</protein>
<evidence type="ECO:0000256" key="2">
    <source>
        <dbReference type="SAM" id="MobiDB-lite"/>
    </source>
</evidence>
<proteinExistence type="predicted"/>
<feature type="transmembrane region" description="Helical" evidence="3">
    <location>
        <begin position="143"/>
        <end position="165"/>
    </location>
</feature>
<keyword evidence="3" id="KW-1133">Transmembrane helix</keyword>
<feature type="region of interest" description="Disordered" evidence="2">
    <location>
        <begin position="1"/>
        <end position="51"/>
    </location>
</feature>
<dbReference type="GO" id="GO:0043252">
    <property type="term" value="P:sodium-independent organic anion transport"/>
    <property type="evidence" value="ECO:0007669"/>
    <property type="project" value="TreeGrafter"/>
</dbReference>
<keyword evidence="1" id="KW-1015">Disulfide bond</keyword>
<gene>
    <name evidence="4" type="ORF">HPB51_018762</name>
</gene>
<dbReference type="Pfam" id="PF03137">
    <property type="entry name" value="OATP"/>
    <property type="match status" value="1"/>
</dbReference>
<dbReference type="InterPro" id="IPR036259">
    <property type="entry name" value="MFS_trans_sf"/>
</dbReference>
<feature type="compositionally biased region" description="Polar residues" evidence="2">
    <location>
        <begin position="12"/>
        <end position="21"/>
    </location>
</feature>
<keyword evidence="3" id="KW-0812">Transmembrane</keyword>
<dbReference type="PANTHER" id="PTHR11388:SF76">
    <property type="entry name" value="SOLUTE CARRIER ORGANIC ANION TRANSPORTER FAMILY MEMBER"/>
    <property type="match status" value="1"/>
</dbReference>
<evidence type="ECO:0000313" key="4">
    <source>
        <dbReference type="EMBL" id="KAH8021913.1"/>
    </source>
</evidence>
<keyword evidence="5" id="KW-1185">Reference proteome</keyword>
<organism evidence="4 5">
    <name type="scientific">Rhipicephalus microplus</name>
    <name type="common">Cattle tick</name>
    <name type="synonym">Boophilus microplus</name>
    <dbReference type="NCBI Taxonomy" id="6941"/>
    <lineage>
        <taxon>Eukaryota</taxon>
        <taxon>Metazoa</taxon>
        <taxon>Ecdysozoa</taxon>
        <taxon>Arthropoda</taxon>
        <taxon>Chelicerata</taxon>
        <taxon>Arachnida</taxon>
        <taxon>Acari</taxon>
        <taxon>Parasitiformes</taxon>
        <taxon>Ixodida</taxon>
        <taxon>Ixodoidea</taxon>
        <taxon>Ixodidae</taxon>
        <taxon>Rhipicephalinae</taxon>
        <taxon>Rhipicephalus</taxon>
        <taxon>Boophilus</taxon>
    </lineage>
</organism>
<reference evidence="4" key="1">
    <citation type="journal article" date="2020" name="Cell">
        <title>Large-Scale Comparative Analyses of Tick Genomes Elucidate Their Genetic Diversity and Vector Capacities.</title>
        <authorList>
            <consortium name="Tick Genome and Microbiome Consortium (TIGMIC)"/>
            <person name="Jia N."/>
            <person name="Wang J."/>
            <person name="Shi W."/>
            <person name="Du L."/>
            <person name="Sun Y."/>
            <person name="Zhan W."/>
            <person name="Jiang J.F."/>
            <person name="Wang Q."/>
            <person name="Zhang B."/>
            <person name="Ji P."/>
            <person name="Bell-Sakyi L."/>
            <person name="Cui X.M."/>
            <person name="Yuan T.T."/>
            <person name="Jiang B.G."/>
            <person name="Yang W.F."/>
            <person name="Lam T.T."/>
            <person name="Chang Q.C."/>
            <person name="Ding S.J."/>
            <person name="Wang X.J."/>
            <person name="Zhu J.G."/>
            <person name="Ruan X.D."/>
            <person name="Zhao L."/>
            <person name="Wei J.T."/>
            <person name="Ye R.Z."/>
            <person name="Que T.C."/>
            <person name="Du C.H."/>
            <person name="Zhou Y.H."/>
            <person name="Cheng J.X."/>
            <person name="Dai P.F."/>
            <person name="Guo W.B."/>
            <person name="Han X.H."/>
            <person name="Huang E.J."/>
            <person name="Li L.F."/>
            <person name="Wei W."/>
            <person name="Gao Y.C."/>
            <person name="Liu J.Z."/>
            <person name="Shao H.Z."/>
            <person name="Wang X."/>
            <person name="Wang C.C."/>
            <person name="Yang T.C."/>
            <person name="Huo Q.B."/>
            <person name="Li W."/>
            <person name="Chen H.Y."/>
            <person name="Chen S.E."/>
            <person name="Zhou L.G."/>
            <person name="Ni X.B."/>
            <person name="Tian J.H."/>
            <person name="Sheng Y."/>
            <person name="Liu T."/>
            <person name="Pan Y.S."/>
            <person name="Xia L.Y."/>
            <person name="Li J."/>
            <person name="Zhao F."/>
            <person name="Cao W.C."/>
        </authorList>
    </citation>
    <scope>NUCLEOTIDE SEQUENCE</scope>
    <source>
        <strain evidence="4">Rmic-2018</strain>
    </source>
</reference>
<dbReference type="GO" id="GO:0015347">
    <property type="term" value="F:sodium-independent organic anion transmembrane transporter activity"/>
    <property type="evidence" value="ECO:0007669"/>
    <property type="project" value="TreeGrafter"/>
</dbReference>
<feature type="transmembrane region" description="Helical" evidence="3">
    <location>
        <begin position="76"/>
        <end position="94"/>
    </location>
</feature>
<dbReference type="AlphaFoldDB" id="A0A9J6DJ80"/>
<dbReference type="GO" id="GO:0016323">
    <property type="term" value="C:basolateral plasma membrane"/>
    <property type="evidence" value="ECO:0007669"/>
    <property type="project" value="TreeGrafter"/>
</dbReference>
<dbReference type="Proteomes" id="UP000821866">
    <property type="component" value="Chromosome 7"/>
</dbReference>
<dbReference type="EMBL" id="JABSTU010000009">
    <property type="protein sequence ID" value="KAH8021913.1"/>
    <property type="molecule type" value="Genomic_DNA"/>
</dbReference>
<sequence>MDDHKGKAAAGSNDTAKTRGSLSAEVAVAQPSKDGGASPPREPLRGNDDAGNARDYLCGTGSFRPQWMQAFATPKWYAIVLAVLGTCQGAYRMYLTGTLSTIERRFSLSSRQSAFIMIGDDVSPILANIVLIVFLGRTNKPNWISAGMICCFLGTLCNLLPYVIYGPSEHYMMYSSSTKVQHMDFCGGPLNSTNMVCDEVPWFWGHSVGPVLMMFTGNFLNGLGTTSYYTIGSTYMDDNVEKSYTAAYFGEICRPF</sequence>
<keyword evidence="3" id="KW-0472">Membrane</keyword>
<accession>A0A9J6DJ80</accession>